<protein>
    <submittedName>
        <fullName evidence="1">Uncharacterized protein</fullName>
    </submittedName>
</protein>
<organism evidence="1 2">
    <name type="scientific">Mesocricetibacter intestinalis</name>
    <dbReference type="NCBI Taxonomy" id="1521930"/>
    <lineage>
        <taxon>Bacteria</taxon>
        <taxon>Pseudomonadati</taxon>
        <taxon>Pseudomonadota</taxon>
        <taxon>Gammaproteobacteria</taxon>
        <taxon>Pasteurellales</taxon>
        <taxon>Pasteurellaceae</taxon>
        <taxon>Mesocricetibacter</taxon>
    </lineage>
</organism>
<dbReference type="Proteomes" id="UP000295657">
    <property type="component" value="Unassembled WGS sequence"/>
</dbReference>
<evidence type="ECO:0000313" key="1">
    <source>
        <dbReference type="EMBL" id="TDQ59635.1"/>
    </source>
</evidence>
<name>A0A4R6VF74_9PAST</name>
<keyword evidence="2" id="KW-1185">Reference proteome</keyword>
<proteinExistence type="predicted"/>
<dbReference type="AlphaFoldDB" id="A0A4R6VF74"/>
<evidence type="ECO:0000313" key="2">
    <source>
        <dbReference type="Proteomes" id="UP000295657"/>
    </source>
</evidence>
<sequence>MPDFNKPLLKILYSFNHYYATRPKNGFIRDVRENQNSALIV</sequence>
<comment type="caution">
    <text evidence="1">The sequence shown here is derived from an EMBL/GenBank/DDBJ whole genome shotgun (WGS) entry which is preliminary data.</text>
</comment>
<reference evidence="1 2" key="1">
    <citation type="submission" date="2019-03" db="EMBL/GenBank/DDBJ databases">
        <title>Genomic Encyclopedia of Type Strains, Phase IV (KMG-IV): sequencing the most valuable type-strain genomes for metagenomic binning, comparative biology and taxonomic classification.</title>
        <authorList>
            <person name="Goeker M."/>
        </authorList>
    </citation>
    <scope>NUCLEOTIDE SEQUENCE [LARGE SCALE GENOMIC DNA]</scope>
    <source>
        <strain evidence="1 2">DSM 28403</strain>
    </source>
</reference>
<gene>
    <name evidence="1" type="ORF">EDC45_0293</name>
</gene>
<accession>A0A4R6VF74</accession>
<dbReference type="EMBL" id="SNYQ01000001">
    <property type="protein sequence ID" value="TDQ59635.1"/>
    <property type="molecule type" value="Genomic_DNA"/>
</dbReference>